<evidence type="ECO:0000313" key="2">
    <source>
        <dbReference type="EMBL" id="CAJ2505379.1"/>
    </source>
</evidence>
<organism evidence="2 3">
    <name type="scientific">Anthostomella pinea</name>
    <dbReference type="NCBI Taxonomy" id="933095"/>
    <lineage>
        <taxon>Eukaryota</taxon>
        <taxon>Fungi</taxon>
        <taxon>Dikarya</taxon>
        <taxon>Ascomycota</taxon>
        <taxon>Pezizomycotina</taxon>
        <taxon>Sordariomycetes</taxon>
        <taxon>Xylariomycetidae</taxon>
        <taxon>Xylariales</taxon>
        <taxon>Xylariaceae</taxon>
        <taxon>Anthostomella</taxon>
    </lineage>
</organism>
<comment type="caution">
    <text evidence="2">The sequence shown here is derived from an EMBL/GenBank/DDBJ whole genome shotgun (WGS) entry which is preliminary data.</text>
</comment>
<dbReference type="AlphaFoldDB" id="A0AAI8VJA5"/>
<protein>
    <submittedName>
        <fullName evidence="2">Uu.00g127730.m01.CDS01</fullName>
    </submittedName>
</protein>
<sequence>MADDACGSSSNPFKGLSQKVNQDRAIQQDRVTSSVQHGQSFRSAAAQPVAAGQFASFQGAATPLPEFSPAPQFSSARNGTHPTYGARLRADPPFWNQDGVIQPVIPQQFGGQQHSAVPHGGWVQEFQGLNLGGTAGPNVFQHGWRSQFIGPPAFAPISFQTPAAVHPQARHQYGITPGVQQLAYDPLAGVNQSASNAEFDKAMNQWMEQNGSSQKKDASEQDTVPNFKDEWNRSTQKEGERLVNLWQADVERKEQKKKGQSDDAHQLMDPSVDTHRFIDLTEAPKMGNSDTALAHAAQQLVDSVSDNESEKFKNSAFLRVMRRIASQELAVQDNDLVETASAGGSQKPPTVKEEANE</sequence>
<feature type="compositionally biased region" description="Polar residues" evidence="1">
    <location>
        <begin position="29"/>
        <end position="42"/>
    </location>
</feature>
<dbReference type="Proteomes" id="UP001295740">
    <property type="component" value="Unassembled WGS sequence"/>
</dbReference>
<feature type="region of interest" description="Disordered" evidence="1">
    <location>
        <begin position="334"/>
        <end position="357"/>
    </location>
</feature>
<feature type="region of interest" description="Disordered" evidence="1">
    <location>
        <begin position="65"/>
        <end position="91"/>
    </location>
</feature>
<feature type="region of interest" description="Disordered" evidence="1">
    <location>
        <begin position="1"/>
        <end position="45"/>
    </location>
</feature>
<proteinExistence type="predicted"/>
<dbReference type="EMBL" id="CAUWAG010000007">
    <property type="protein sequence ID" value="CAJ2505379.1"/>
    <property type="molecule type" value="Genomic_DNA"/>
</dbReference>
<evidence type="ECO:0000313" key="3">
    <source>
        <dbReference type="Proteomes" id="UP001295740"/>
    </source>
</evidence>
<feature type="region of interest" description="Disordered" evidence="1">
    <location>
        <begin position="208"/>
        <end position="270"/>
    </location>
</feature>
<evidence type="ECO:0000256" key="1">
    <source>
        <dbReference type="SAM" id="MobiDB-lite"/>
    </source>
</evidence>
<feature type="compositionally biased region" description="Basic and acidic residues" evidence="1">
    <location>
        <begin position="249"/>
        <end position="270"/>
    </location>
</feature>
<keyword evidence="3" id="KW-1185">Reference proteome</keyword>
<feature type="compositionally biased region" description="Basic and acidic residues" evidence="1">
    <location>
        <begin position="227"/>
        <end position="241"/>
    </location>
</feature>
<accession>A0AAI8VJA5</accession>
<gene>
    <name evidence="2" type="ORF">KHLLAP_LOCUS5847</name>
</gene>
<feature type="compositionally biased region" description="Polar residues" evidence="1">
    <location>
        <begin position="71"/>
        <end position="81"/>
    </location>
</feature>
<reference evidence="2" key="1">
    <citation type="submission" date="2023-10" db="EMBL/GenBank/DDBJ databases">
        <authorList>
            <person name="Hackl T."/>
        </authorList>
    </citation>
    <scope>NUCLEOTIDE SEQUENCE</scope>
</reference>
<name>A0AAI8VJA5_9PEZI</name>